<comment type="function">
    <text evidence="10">Acts as a component of the essential kinetochore-associated NDC80 complex, which is required for chromosome segregation and spindle checkpoint activity.</text>
</comment>
<evidence type="ECO:0000256" key="7">
    <source>
        <dbReference type="ARBA" id="ARBA00023242"/>
    </source>
</evidence>
<dbReference type="GO" id="GO:0005634">
    <property type="term" value="C:nucleus"/>
    <property type="evidence" value="ECO:0007669"/>
    <property type="project" value="UniProtKB-SubCell"/>
</dbReference>
<evidence type="ECO:0000259" key="13">
    <source>
        <dbReference type="Pfam" id="PF03801"/>
    </source>
</evidence>
<feature type="coiled-coil region" evidence="11">
    <location>
        <begin position="520"/>
        <end position="629"/>
    </location>
</feature>
<keyword evidence="5 10" id="KW-0995">Kinetochore</keyword>
<evidence type="ECO:0000256" key="1">
    <source>
        <dbReference type="ARBA" id="ARBA00007050"/>
    </source>
</evidence>
<comment type="similarity">
    <text evidence="1 10">Belongs to the NDC80/HEC1 family.</text>
</comment>
<evidence type="ECO:0000313" key="14">
    <source>
        <dbReference type="EMBL" id="KAG8223495.1"/>
    </source>
</evidence>
<keyword evidence="6 11" id="KW-0175">Coiled coil</keyword>
<protein>
    <recommendedName>
        <fullName evidence="10">Kinetochore protein NDC80</fullName>
    </recommendedName>
</protein>
<dbReference type="GO" id="GO:0051301">
    <property type="term" value="P:cell division"/>
    <property type="evidence" value="ECO:0007669"/>
    <property type="project" value="UniProtKB-UniRule"/>
</dbReference>
<name>A0A8K0JVM2_LADFU</name>
<dbReference type="InterPro" id="IPR055260">
    <property type="entry name" value="Ndc80_CH"/>
</dbReference>
<feature type="transmembrane region" description="Helical" evidence="12">
    <location>
        <begin position="12"/>
        <end position="29"/>
    </location>
</feature>
<dbReference type="InterPro" id="IPR038273">
    <property type="entry name" value="Ndc80_sf"/>
</dbReference>
<dbReference type="OrthoDB" id="7459479at2759"/>
<keyword evidence="8 10" id="KW-0131">Cell cycle</keyword>
<keyword evidence="15" id="KW-1185">Reference proteome</keyword>
<dbReference type="AlphaFoldDB" id="A0A8K0JVM2"/>
<keyword evidence="3 10" id="KW-0132">Cell division</keyword>
<proteinExistence type="inferred from homology"/>
<keyword evidence="9 10" id="KW-0137">Centromere</keyword>
<evidence type="ECO:0000256" key="12">
    <source>
        <dbReference type="SAM" id="Phobius"/>
    </source>
</evidence>
<comment type="subunit">
    <text evidence="10">Component of the NDC80 complex.</text>
</comment>
<dbReference type="Proteomes" id="UP000792457">
    <property type="component" value="Unassembled WGS sequence"/>
</dbReference>
<evidence type="ECO:0000256" key="3">
    <source>
        <dbReference type="ARBA" id="ARBA00022618"/>
    </source>
</evidence>
<dbReference type="Pfam" id="PF03801">
    <property type="entry name" value="Ndc80_HEC"/>
    <property type="match status" value="1"/>
</dbReference>
<dbReference type="InterPro" id="IPR005550">
    <property type="entry name" value="Kinetochore_Ndc80"/>
</dbReference>
<evidence type="ECO:0000256" key="8">
    <source>
        <dbReference type="ARBA" id="ARBA00023306"/>
    </source>
</evidence>
<keyword evidence="4 10" id="KW-0498">Mitosis</keyword>
<feature type="domain" description="Kinetochore protein Ndc80 CH" evidence="13">
    <location>
        <begin position="125"/>
        <end position="261"/>
    </location>
</feature>
<dbReference type="GO" id="GO:0051315">
    <property type="term" value="P:attachment of mitotic spindle microtubules to kinetochore"/>
    <property type="evidence" value="ECO:0007669"/>
    <property type="project" value="UniProtKB-UniRule"/>
</dbReference>
<keyword evidence="7 10" id="KW-0539">Nucleus</keyword>
<keyword evidence="12" id="KW-0472">Membrane</keyword>
<feature type="coiled-coil region" evidence="11">
    <location>
        <begin position="324"/>
        <end position="386"/>
    </location>
</feature>
<evidence type="ECO:0000256" key="5">
    <source>
        <dbReference type="ARBA" id="ARBA00022838"/>
    </source>
</evidence>
<keyword evidence="12" id="KW-0812">Transmembrane</keyword>
<evidence type="ECO:0000256" key="9">
    <source>
        <dbReference type="ARBA" id="ARBA00023328"/>
    </source>
</evidence>
<accession>A0A8K0JVM2</accession>
<reference evidence="14" key="2">
    <citation type="submission" date="2017-10" db="EMBL/GenBank/DDBJ databases">
        <title>Ladona fulva Genome sequencing and assembly.</title>
        <authorList>
            <person name="Murali S."/>
            <person name="Richards S."/>
            <person name="Bandaranaike D."/>
            <person name="Bellair M."/>
            <person name="Blankenburg K."/>
            <person name="Chao H."/>
            <person name="Dinh H."/>
            <person name="Doddapaneni H."/>
            <person name="Dugan-Rocha S."/>
            <person name="Elkadiri S."/>
            <person name="Gnanaolivu R."/>
            <person name="Hernandez B."/>
            <person name="Skinner E."/>
            <person name="Javaid M."/>
            <person name="Lee S."/>
            <person name="Li M."/>
            <person name="Ming W."/>
            <person name="Munidasa M."/>
            <person name="Muniz J."/>
            <person name="Nguyen L."/>
            <person name="Hughes D."/>
            <person name="Osuji N."/>
            <person name="Pu L.-L."/>
            <person name="Puazo M."/>
            <person name="Qu C."/>
            <person name="Quiroz J."/>
            <person name="Raj R."/>
            <person name="Weissenberger G."/>
            <person name="Xin Y."/>
            <person name="Zou X."/>
            <person name="Han Y."/>
            <person name="Worley K."/>
            <person name="Muzny D."/>
            <person name="Gibbs R."/>
        </authorList>
    </citation>
    <scope>NUCLEOTIDE SEQUENCE</scope>
    <source>
        <strain evidence="14">Sampled in the wild</strain>
    </source>
</reference>
<evidence type="ECO:0000256" key="11">
    <source>
        <dbReference type="SAM" id="Coils"/>
    </source>
</evidence>
<dbReference type="PANTHER" id="PTHR10643">
    <property type="entry name" value="KINETOCHORE PROTEIN NDC80"/>
    <property type="match status" value="1"/>
</dbReference>
<keyword evidence="2 10" id="KW-0158">Chromosome</keyword>
<dbReference type="PANTHER" id="PTHR10643:SF2">
    <property type="entry name" value="KINETOCHORE PROTEIN NDC80 HOMOLOG"/>
    <property type="match status" value="1"/>
</dbReference>
<sequence>MIDDICSNPVIVWLSLFIFIHLITMDPLTRMRNKFSMGRRSSVDPVRIQMDESSFLNTADKRNKSGIPKFVNSTTRKRRSSSCDRQAWRPAKNQGANNLAGLLFTPQHAVTPRVSLSARAAKDCISQLSCKGKPGRKDQRNISDKSVQLALCRHVCSYLNNVGLDADIFTGGKAPAGPIDPLNMKNIDKNAFINLFNFLFKEIGGKGRIEVNSSNYTEKILFTAKKLSYPGIINKSHLQTPNYPQSWPYIIAFLAWMVDLALAEKFYENVINDDSNVLSIFLNFHLASYSAFNRKEIAGPPPQEDIDNLQKLFCEMHGVPEELMQRLRNSRDKIKSQLEAELANEKELEDGQHNKKQQIRQLSKEIEEFTERIKTVRMKTESLSKEREDVSRGKEVLLAKLCELREEKSKLAMACSQQKMSKTEWDTLASKKRELVEDIRMISEVSSNIKKTLDETDLKITSKKNKLNKQWMEFVNKTIPIQPYNVTIQHLLDQIESFNPLNSDAIQCFKDIEDALQHGLTEIIANVSHLNNQARCLQDEQHEWSLKRKELQKEAELLEKNFEERKNKLVIMKEDFIMKMDELNRIKVEIEAETKMINEQPMRDNKEVLEELKAMKIKKTEDLVKFKKESEDYFKMMMEEATAFYNTNHEKIESFKKEVQVLLESKC</sequence>
<evidence type="ECO:0000256" key="2">
    <source>
        <dbReference type="ARBA" id="ARBA00022454"/>
    </source>
</evidence>
<evidence type="ECO:0000256" key="4">
    <source>
        <dbReference type="ARBA" id="ARBA00022776"/>
    </source>
</evidence>
<comment type="subcellular location">
    <subcellularLocation>
        <location evidence="10">Chromosome</location>
        <location evidence="10">Centromere</location>
        <location evidence="10">Kinetochore</location>
    </subcellularLocation>
    <subcellularLocation>
        <location evidence="10">Nucleus</location>
    </subcellularLocation>
</comment>
<gene>
    <name evidence="14" type="ORF">J437_LFUL004963</name>
</gene>
<organism evidence="14 15">
    <name type="scientific">Ladona fulva</name>
    <name type="common">Scarce chaser dragonfly</name>
    <name type="synonym">Libellula fulva</name>
    <dbReference type="NCBI Taxonomy" id="123851"/>
    <lineage>
        <taxon>Eukaryota</taxon>
        <taxon>Metazoa</taxon>
        <taxon>Ecdysozoa</taxon>
        <taxon>Arthropoda</taxon>
        <taxon>Hexapoda</taxon>
        <taxon>Insecta</taxon>
        <taxon>Pterygota</taxon>
        <taxon>Palaeoptera</taxon>
        <taxon>Odonata</taxon>
        <taxon>Epiprocta</taxon>
        <taxon>Anisoptera</taxon>
        <taxon>Libelluloidea</taxon>
        <taxon>Libellulidae</taxon>
        <taxon>Ladona</taxon>
    </lineage>
</organism>
<comment type="caution">
    <text evidence="14">The sequence shown here is derived from an EMBL/GenBank/DDBJ whole genome shotgun (WGS) entry which is preliminary data.</text>
</comment>
<dbReference type="Gene3D" id="1.10.418.30">
    <property type="entry name" value="Ncd80 complex, Ncd80 subunit"/>
    <property type="match status" value="1"/>
</dbReference>
<dbReference type="EMBL" id="KZ308162">
    <property type="protein sequence ID" value="KAG8223495.1"/>
    <property type="molecule type" value="Genomic_DNA"/>
</dbReference>
<keyword evidence="12" id="KW-1133">Transmembrane helix</keyword>
<evidence type="ECO:0000313" key="15">
    <source>
        <dbReference type="Proteomes" id="UP000792457"/>
    </source>
</evidence>
<dbReference type="GO" id="GO:0031262">
    <property type="term" value="C:Ndc80 complex"/>
    <property type="evidence" value="ECO:0007669"/>
    <property type="project" value="UniProtKB-UniRule"/>
</dbReference>
<reference evidence="14" key="1">
    <citation type="submission" date="2013-04" db="EMBL/GenBank/DDBJ databases">
        <authorList>
            <person name="Qu J."/>
            <person name="Murali S.C."/>
            <person name="Bandaranaike D."/>
            <person name="Bellair M."/>
            <person name="Blankenburg K."/>
            <person name="Chao H."/>
            <person name="Dinh H."/>
            <person name="Doddapaneni H."/>
            <person name="Downs B."/>
            <person name="Dugan-Rocha S."/>
            <person name="Elkadiri S."/>
            <person name="Gnanaolivu R.D."/>
            <person name="Hernandez B."/>
            <person name="Javaid M."/>
            <person name="Jayaseelan J.C."/>
            <person name="Lee S."/>
            <person name="Li M."/>
            <person name="Ming W."/>
            <person name="Munidasa M."/>
            <person name="Muniz J."/>
            <person name="Nguyen L."/>
            <person name="Ongeri F."/>
            <person name="Osuji N."/>
            <person name="Pu L.-L."/>
            <person name="Puazo M."/>
            <person name="Qu C."/>
            <person name="Quiroz J."/>
            <person name="Raj R."/>
            <person name="Weissenberger G."/>
            <person name="Xin Y."/>
            <person name="Zou X."/>
            <person name="Han Y."/>
            <person name="Richards S."/>
            <person name="Worley K."/>
            <person name="Muzny D."/>
            <person name="Gibbs R."/>
        </authorList>
    </citation>
    <scope>NUCLEOTIDE SEQUENCE</scope>
    <source>
        <strain evidence="14">Sampled in the wild</strain>
    </source>
</reference>
<evidence type="ECO:0000256" key="6">
    <source>
        <dbReference type="ARBA" id="ARBA00023054"/>
    </source>
</evidence>
<evidence type="ECO:0000256" key="10">
    <source>
        <dbReference type="RuleBase" id="RU368072"/>
    </source>
</evidence>